<proteinExistence type="inferred from homology"/>
<gene>
    <name evidence="4" type="ORF">IV203_000287</name>
</gene>
<dbReference type="PANTHER" id="PTHR14490:SF5">
    <property type="entry name" value="PROTEIN KRI1 HOMOLOG"/>
    <property type="match status" value="1"/>
</dbReference>
<feature type="compositionally biased region" description="Low complexity" evidence="2">
    <location>
        <begin position="34"/>
        <end position="51"/>
    </location>
</feature>
<feature type="compositionally biased region" description="Basic residues" evidence="2">
    <location>
        <begin position="789"/>
        <end position="802"/>
    </location>
</feature>
<dbReference type="GO" id="GO:0030686">
    <property type="term" value="C:90S preribosome"/>
    <property type="evidence" value="ECO:0007669"/>
    <property type="project" value="TreeGrafter"/>
</dbReference>
<dbReference type="GO" id="GO:0005730">
    <property type="term" value="C:nucleolus"/>
    <property type="evidence" value="ECO:0007669"/>
    <property type="project" value="TreeGrafter"/>
</dbReference>
<feature type="compositionally biased region" description="Acidic residues" evidence="2">
    <location>
        <begin position="149"/>
        <end position="163"/>
    </location>
</feature>
<feature type="compositionally biased region" description="Acidic residues" evidence="2">
    <location>
        <begin position="94"/>
        <end position="112"/>
    </location>
</feature>
<feature type="domain" description="Kri1-like C-terminal" evidence="3">
    <location>
        <begin position="577"/>
        <end position="657"/>
    </location>
</feature>
<feature type="compositionally biased region" description="Basic and acidic residues" evidence="2">
    <location>
        <begin position="665"/>
        <end position="674"/>
    </location>
</feature>
<dbReference type="OrthoDB" id="10252032at2759"/>
<feature type="compositionally biased region" description="Basic and acidic residues" evidence="2">
    <location>
        <begin position="292"/>
        <end position="315"/>
    </location>
</feature>
<dbReference type="AlphaFoldDB" id="A0A9K3PQI9"/>
<feature type="region of interest" description="Disordered" evidence="2">
    <location>
        <begin position="657"/>
        <end position="804"/>
    </location>
</feature>
<feature type="region of interest" description="Disordered" evidence="2">
    <location>
        <begin position="497"/>
        <end position="570"/>
    </location>
</feature>
<dbReference type="InterPro" id="IPR018034">
    <property type="entry name" value="Kri1"/>
</dbReference>
<keyword evidence="5" id="KW-1185">Reference proteome</keyword>
<evidence type="ECO:0000259" key="3">
    <source>
        <dbReference type="Pfam" id="PF12936"/>
    </source>
</evidence>
<name>A0A9K3PQI9_9STRA</name>
<sequence>MTAPSSKKKNLFDDDDHNMKKKNDESSSTDDDSSASSSSTSSSSSSTSSDDTNSKPNDSWNLTVNKKYATEYQNRKEREELRQIQQQRAAQGIDDNDDDDDAESSSDEEEDEHGALLTPSVNVQFLKTIKALRQKSDIIYDPNQRFFDEDNNESDDDDDDDDDDKAKSSHKPKRFKDVIREQILEQMDSDDDEKQEKDKALALSTTTNDNSRSKLAYNEQQDELRKAFLQESAKLDGDGHEDNKESKNQQEDDGWMLLKKKTTTTTNKHGINGKEAAAMELEVNKELKELEQVLSKQQKESKDRDSTFQDPRGEIQDGEQFLYDFIKNKKWIDKNDDIENDSSREDSNDDNDEDSLDEIEKADEFESNYNFRFEQAAAETGASGAMLSVKTYARGQTMNTLRRDDTARKEKRKARNERKAAERKAKEEQLKRLKNAKKKELDEKLSQVKSVIGAAQEDDIDEIAIMKMLEGDYDPEQFEKAMQAAYGDDFYQKEDPEWKSDLDVRKSLNEDDDGEVLVGQDDVDGGMYDTYDGKDDEEEEETGNADGNDEEWNEGDDEYYDASQQEETELEKKLKAKMQEELYKLDYEDIVAGMPTRFKYREVEPNDYGLTTQEILFARDSTLKQFVSLKKMAPYNENGEFHVGSKKRRKFREQLKQDLEEEMAQEEKSKEITKVENNMVEEGEEGKKKKRRRLKKGKKNGSDNLQTLATPKEAIPNTASPAEHSALVEHETNESSKKRRRKKSGTKGSAAPSEITDGPRESPPTIRGEEEASTQHPSKLDLSESVANKTKKKSKTGKKRKKLVDGVSKARLAAYGL</sequence>
<reference evidence="4" key="2">
    <citation type="submission" date="2021-04" db="EMBL/GenBank/DDBJ databases">
        <authorList>
            <person name="Podell S."/>
        </authorList>
    </citation>
    <scope>NUCLEOTIDE SEQUENCE</scope>
    <source>
        <strain evidence="4">Hildebrandi</strain>
    </source>
</reference>
<feature type="region of interest" description="Disordered" evidence="2">
    <location>
        <begin position="334"/>
        <end position="363"/>
    </location>
</feature>
<dbReference type="Proteomes" id="UP000693970">
    <property type="component" value="Unassembled WGS sequence"/>
</dbReference>
<feature type="compositionally biased region" description="Basic and acidic residues" evidence="2">
    <location>
        <begin position="726"/>
        <end position="736"/>
    </location>
</feature>
<feature type="compositionally biased region" description="Basic and acidic residues" evidence="2">
    <location>
        <begin position="334"/>
        <end position="346"/>
    </location>
</feature>
<evidence type="ECO:0000256" key="1">
    <source>
        <dbReference type="ARBA" id="ARBA00007473"/>
    </source>
</evidence>
<accession>A0A9K3PQI9</accession>
<reference evidence="4" key="1">
    <citation type="journal article" date="2021" name="Sci. Rep.">
        <title>Diploid genomic architecture of Nitzschia inconspicua, an elite biomass production diatom.</title>
        <authorList>
            <person name="Oliver A."/>
            <person name="Podell S."/>
            <person name="Pinowska A."/>
            <person name="Traller J.C."/>
            <person name="Smith S.R."/>
            <person name="McClure R."/>
            <person name="Beliaev A."/>
            <person name="Bohutskyi P."/>
            <person name="Hill E.A."/>
            <person name="Rabines A."/>
            <person name="Zheng H."/>
            <person name="Allen L.Z."/>
            <person name="Kuo A."/>
            <person name="Grigoriev I.V."/>
            <person name="Allen A.E."/>
            <person name="Hazlebeck D."/>
            <person name="Allen E.E."/>
        </authorList>
    </citation>
    <scope>NUCLEOTIDE SEQUENCE</scope>
    <source>
        <strain evidence="4">Hildebrandi</strain>
    </source>
</reference>
<feature type="compositionally biased region" description="Acidic residues" evidence="2">
    <location>
        <begin position="534"/>
        <end position="569"/>
    </location>
</feature>
<feature type="compositionally biased region" description="Basic and acidic residues" evidence="2">
    <location>
        <begin position="73"/>
        <end position="82"/>
    </location>
</feature>
<comment type="similarity">
    <text evidence="1">Belongs to the KRI1 family.</text>
</comment>
<comment type="caution">
    <text evidence="4">The sequence shown here is derived from an EMBL/GenBank/DDBJ whole genome shotgun (WGS) entry which is preliminary data.</text>
</comment>
<feature type="region of interest" description="Disordered" evidence="2">
    <location>
        <begin position="384"/>
        <end position="445"/>
    </location>
</feature>
<feature type="region of interest" description="Disordered" evidence="2">
    <location>
        <begin position="292"/>
        <end position="316"/>
    </location>
</feature>
<dbReference type="PANTHER" id="PTHR14490">
    <property type="entry name" value="ZINC FINGER, ZZ TYPE"/>
    <property type="match status" value="1"/>
</dbReference>
<feature type="compositionally biased region" description="Low complexity" evidence="2">
    <location>
        <begin position="83"/>
        <end position="93"/>
    </location>
</feature>
<dbReference type="Pfam" id="PF12936">
    <property type="entry name" value="Kri1_C"/>
    <property type="match status" value="1"/>
</dbReference>
<evidence type="ECO:0000256" key="2">
    <source>
        <dbReference type="SAM" id="MobiDB-lite"/>
    </source>
</evidence>
<dbReference type="EMBL" id="JAGRRH010000015">
    <property type="protein sequence ID" value="KAG7355601.1"/>
    <property type="molecule type" value="Genomic_DNA"/>
</dbReference>
<feature type="region of interest" description="Disordered" evidence="2">
    <location>
        <begin position="138"/>
        <end position="276"/>
    </location>
</feature>
<evidence type="ECO:0000313" key="5">
    <source>
        <dbReference type="Proteomes" id="UP000693970"/>
    </source>
</evidence>
<organism evidence="4 5">
    <name type="scientific">Nitzschia inconspicua</name>
    <dbReference type="NCBI Taxonomy" id="303405"/>
    <lineage>
        <taxon>Eukaryota</taxon>
        <taxon>Sar</taxon>
        <taxon>Stramenopiles</taxon>
        <taxon>Ochrophyta</taxon>
        <taxon>Bacillariophyta</taxon>
        <taxon>Bacillariophyceae</taxon>
        <taxon>Bacillariophycidae</taxon>
        <taxon>Bacillariales</taxon>
        <taxon>Bacillariaceae</taxon>
        <taxon>Nitzschia</taxon>
    </lineage>
</organism>
<feature type="compositionally biased region" description="Basic and acidic residues" evidence="2">
    <location>
        <begin position="497"/>
        <end position="509"/>
    </location>
</feature>
<evidence type="ECO:0000313" key="4">
    <source>
        <dbReference type="EMBL" id="KAG7355601.1"/>
    </source>
</evidence>
<feature type="region of interest" description="Disordered" evidence="2">
    <location>
        <begin position="1"/>
        <end position="120"/>
    </location>
</feature>
<feature type="compositionally biased region" description="Polar residues" evidence="2">
    <location>
        <begin position="55"/>
        <end position="64"/>
    </location>
</feature>
<protein>
    <submittedName>
        <fullName evidence="4">KRI1-like family protein</fullName>
    </submittedName>
</protein>
<feature type="compositionally biased region" description="Acidic residues" evidence="2">
    <location>
        <begin position="347"/>
        <end position="357"/>
    </location>
</feature>
<dbReference type="GO" id="GO:0000447">
    <property type="term" value="P:endonucleolytic cleavage in ITS1 to separate SSU-rRNA from 5.8S rRNA and LSU-rRNA from tricistronic rRNA transcript (SSU-rRNA, 5.8S rRNA, LSU-rRNA)"/>
    <property type="evidence" value="ECO:0007669"/>
    <property type="project" value="TreeGrafter"/>
</dbReference>
<dbReference type="Pfam" id="PF05178">
    <property type="entry name" value="Kri1"/>
    <property type="match status" value="1"/>
</dbReference>
<dbReference type="InterPro" id="IPR024626">
    <property type="entry name" value="Kri1-like_C"/>
</dbReference>
<feature type="compositionally biased region" description="Basic and acidic residues" evidence="2">
    <location>
        <begin position="222"/>
        <end position="250"/>
    </location>
</feature>
<feature type="compositionally biased region" description="Basic and acidic residues" evidence="2">
    <location>
        <begin position="417"/>
        <end position="431"/>
    </location>
</feature>
<feature type="compositionally biased region" description="Basic residues" evidence="2">
    <location>
        <begin position="688"/>
        <end position="699"/>
    </location>
</feature>